<feature type="transmembrane region" description="Helical" evidence="2">
    <location>
        <begin position="204"/>
        <end position="224"/>
    </location>
</feature>
<evidence type="ECO:0000256" key="1">
    <source>
        <dbReference type="SAM" id="MobiDB-lite"/>
    </source>
</evidence>
<feature type="transmembrane region" description="Helical" evidence="2">
    <location>
        <begin position="391"/>
        <end position="412"/>
    </location>
</feature>
<dbReference type="Proteomes" id="UP000192801">
    <property type="component" value="Unassembled WGS sequence"/>
</dbReference>
<reference evidence="4 5" key="1">
    <citation type="submission" date="2016-12" db="EMBL/GenBank/DDBJ databases">
        <title>The new phylogeny of genus Mycobacterium.</title>
        <authorList>
            <person name="Tortoli E."/>
            <person name="Trovato A."/>
            <person name="Cirillo D.M."/>
        </authorList>
    </citation>
    <scope>NUCLEOTIDE SEQUENCE [LARGE SCALE GENOMIC DNA]</scope>
    <source>
        <strain evidence="4 5">DSM 45130</strain>
    </source>
</reference>
<organism evidence="4 5">
    <name type="scientific">Mycolicibacterium insubricum</name>
    <dbReference type="NCBI Taxonomy" id="444597"/>
    <lineage>
        <taxon>Bacteria</taxon>
        <taxon>Bacillati</taxon>
        <taxon>Actinomycetota</taxon>
        <taxon>Actinomycetes</taxon>
        <taxon>Mycobacteriales</taxon>
        <taxon>Mycobacteriaceae</taxon>
        <taxon>Mycolicibacterium</taxon>
    </lineage>
</organism>
<evidence type="ECO:0000256" key="2">
    <source>
        <dbReference type="SAM" id="Phobius"/>
    </source>
</evidence>
<gene>
    <name evidence="4" type="ORF">BST26_09465</name>
</gene>
<feature type="region of interest" description="Disordered" evidence="1">
    <location>
        <begin position="421"/>
        <end position="440"/>
    </location>
</feature>
<keyword evidence="2" id="KW-0812">Transmembrane</keyword>
<dbReference type="Pfam" id="PF25592">
    <property type="entry name" value="DUF7937"/>
    <property type="match status" value="1"/>
</dbReference>
<feature type="transmembrane region" description="Helical" evidence="2">
    <location>
        <begin position="244"/>
        <end position="265"/>
    </location>
</feature>
<proteinExistence type="predicted"/>
<feature type="transmembrane region" description="Helical" evidence="2">
    <location>
        <begin position="25"/>
        <end position="45"/>
    </location>
</feature>
<feature type="transmembrane region" description="Helical" evidence="2">
    <location>
        <begin position="133"/>
        <end position="152"/>
    </location>
</feature>
<evidence type="ECO:0000313" key="4">
    <source>
        <dbReference type="EMBL" id="ORA70908.1"/>
    </source>
</evidence>
<accession>A0A1X0DEX3</accession>
<feature type="transmembrane region" description="Helical" evidence="2">
    <location>
        <begin position="286"/>
        <end position="309"/>
    </location>
</feature>
<keyword evidence="2" id="KW-0472">Membrane</keyword>
<feature type="transmembrane region" description="Helical" evidence="2">
    <location>
        <begin position="321"/>
        <end position="340"/>
    </location>
</feature>
<dbReference type="STRING" id="444597.BST26_09465"/>
<feature type="transmembrane region" description="Helical" evidence="2">
    <location>
        <begin position="352"/>
        <end position="371"/>
    </location>
</feature>
<feature type="transmembrane region" description="Helical" evidence="2">
    <location>
        <begin position="65"/>
        <end position="83"/>
    </location>
</feature>
<sequence>MLALLALALPWNLHTGLGIGGRGWLFALLIVAALGTVMSAVLSHVGHRAVTAPDVAPESLSGMRLGLNVPNLVAVAGFAGYAVYDAFREAGTGTPPAGVGPAVWFAVAGALLCAQPVLGGATDSGLWSAAARVITDVTTVLAVLGAGLTLYYRARRSFPAIWGGDAAGQNLTVVAVAVLYAVVALVPVVLAARWLRTRDEANRLTGAGLGVAVLIGGAVVWWLPAGRLIDAFHGVAQSTGTNGVGFEAYLAWAAVAAIAGPVALVRADSRAPAAAAAWRSAVGKGLLLVAVWAVGSAVLRIATLILNAVLNVPSLPYTQTALMAFDLLTAVLAGWLVVNGLTRLPKLAARSLLLGVLTLTVCRVVLGVALVPRVEAFVPTDPNAFYGSDLAQQITTMFDVVLCVLAALALAVELTVIERSRRQASPAKTPGKAPAGAAAPKIAAAEPAAPRIATGATPRIATGAPKIAAPEIAASGPTPAAPKIADAGPGTAPQAAETPDDDPPGTLGSPAGDTSG</sequence>
<feature type="region of interest" description="Disordered" evidence="1">
    <location>
        <begin position="463"/>
        <end position="516"/>
    </location>
</feature>
<protein>
    <recommendedName>
        <fullName evidence="3">DUF7937 domain-containing protein</fullName>
    </recommendedName>
</protein>
<evidence type="ECO:0000313" key="5">
    <source>
        <dbReference type="Proteomes" id="UP000192801"/>
    </source>
</evidence>
<feature type="domain" description="DUF7937" evidence="3">
    <location>
        <begin position="4"/>
        <end position="412"/>
    </location>
</feature>
<evidence type="ECO:0000259" key="3">
    <source>
        <dbReference type="Pfam" id="PF25592"/>
    </source>
</evidence>
<feature type="compositionally biased region" description="Low complexity" evidence="1">
    <location>
        <begin position="424"/>
        <end position="440"/>
    </location>
</feature>
<keyword evidence="5" id="KW-1185">Reference proteome</keyword>
<dbReference type="EMBL" id="MVHS01000017">
    <property type="protein sequence ID" value="ORA70908.1"/>
    <property type="molecule type" value="Genomic_DNA"/>
</dbReference>
<keyword evidence="2" id="KW-1133">Transmembrane helix</keyword>
<dbReference type="InterPro" id="IPR057697">
    <property type="entry name" value="DUF7937"/>
</dbReference>
<feature type="transmembrane region" description="Helical" evidence="2">
    <location>
        <begin position="103"/>
        <end position="121"/>
    </location>
</feature>
<comment type="caution">
    <text evidence="4">The sequence shown here is derived from an EMBL/GenBank/DDBJ whole genome shotgun (WGS) entry which is preliminary data.</text>
</comment>
<feature type="transmembrane region" description="Helical" evidence="2">
    <location>
        <begin position="172"/>
        <end position="192"/>
    </location>
</feature>
<name>A0A1X0DEX3_9MYCO</name>
<dbReference type="AlphaFoldDB" id="A0A1X0DEX3"/>